<proteinExistence type="predicted"/>
<dbReference type="AlphaFoldDB" id="A0A158L160"/>
<evidence type="ECO:0000313" key="2">
    <source>
        <dbReference type="Proteomes" id="UP000054770"/>
    </source>
</evidence>
<organism evidence="1 2">
    <name type="scientific">Caballeronia choica</name>
    <dbReference type="NCBI Taxonomy" id="326476"/>
    <lineage>
        <taxon>Bacteria</taxon>
        <taxon>Pseudomonadati</taxon>
        <taxon>Pseudomonadota</taxon>
        <taxon>Betaproteobacteria</taxon>
        <taxon>Burkholderiales</taxon>
        <taxon>Burkholderiaceae</taxon>
        <taxon>Caballeronia</taxon>
    </lineage>
</organism>
<accession>A0A158L160</accession>
<reference evidence="1" key="1">
    <citation type="submission" date="2016-01" db="EMBL/GenBank/DDBJ databases">
        <authorList>
            <person name="Peeters C."/>
        </authorList>
    </citation>
    <scope>NUCLEOTIDE SEQUENCE [LARGE SCALE GENOMIC DNA]</scope>
    <source>
        <strain evidence="1">LMG 22940</strain>
    </source>
</reference>
<dbReference type="Proteomes" id="UP000054770">
    <property type="component" value="Unassembled WGS sequence"/>
</dbReference>
<protein>
    <submittedName>
        <fullName evidence="1">Uncharacterized protein</fullName>
    </submittedName>
</protein>
<name>A0A158L160_9BURK</name>
<evidence type="ECO:0000313" key="1">
    <source>
        <dbReference type="EMBL" id="SAL87117.1"/>
    </source>
</evidence>
<comment type="caution">
    <text evidence="1">The sequence shown here is derived from an EMBL/GenBank/DDBJ whole genome shotgun (WGS) entry which is preliminary data.</text>
</comment>
<gene>
    <name evidence="1" type="ORF">AWB68_08280</name>
</gene>
<sequence length="64" mass="7104">MPSGAFGRGQKMGIRFTSEAEFAADGRPDRRARWLAKGAARAALHDQPRNAVCVVIRMHQEKPQ</sequence>
<keyword evidence="2" id="KW-1185">Reference proteome</keyword>
<dbReference type="EMBL" id="FCON02000266">
    <property type="protein sequence ID" value="SAL87117.1"/>
    <property type="molecule type" value="Genomic_DNA"/>
</dbReference>